<gene>
    <name evidence="2" type="ORF">GA0061094_2834</name>
</gene>
<feature type="domain" description="Pyridoxamine 5'-phosphate oxidase N-terminal" evidence="1">
    <location>
        <begin position="5"/>
        <end position="126"/>
    </location>
</feature>
<accession>A0A0V8HH29</accession>
<evidence type="ECO:0000313" key="2">
    <source>
        <dbReference type="EMBL" id="SCC16616.1"/>
    </source>
</evidence>
<dbReference type="EMBL" id="FMAU01000003">
    <property type="protein sequence ID" value="SCC16616.1"/>
    <property type="molecule type" value="Genomic_DNA"/>
</dbReference>
<dbReference type="RefSeq" id="WP_058298928.1">
    <property type="nucleotide sequence ID" value="NZ_FMAU01000003.1"/>
</dbReference>
<dbReference type="Pfam" id="PF01243">
    <property type="entry name" value="PNPOx_N"/>
    <property type="match status" value="1"/>
</dbReference>
<evidence type="ECO:0000259" key="1">
    <source>
        <dbReference type="Pfam" id="PF01243"/>
    </source>
</evidence>
<dbReference type="Gene3D" id="2.30.110.10">
    <property type="entry name" value="Electron Transport, Fmn-binding Protein, Chain A"/>
    <property type="match status" value="1"/>
</dbReference>
<sequence length="139" mass="16192">MTNTLKDKVTELFSHHKIGTLATIRDNKPYSRFMMFNHDDLTLYTATNEHAHKAEDIAQNPNVHILLGYDRDSNHEHYVEIEAEASVEESAELKKKFWSEELKHWIASPEDPEYLLLKLNPVTILYYAKPGKEPQELTL</sequence>
<organism evidence="2 3">
    <name type="scientific">[Bacillus] enclensis</name>
    <dbReference type="NCBI Taxonomy" id="1402860"/>
    <lineage>
        <taxon>Bacteria</taxon>
        <taxon>Bacillati</taxon>
        <taxon>Bacillota</taxon>
        <taxon>Bacilli</taxon>
        <taxon>Bacillales</taxon>
        <taxon>Bacillaceae</taxon>
        <taxon>Rossellomorea</taxon>
    </lineage>
</organism>
<proteinExistence type="predicted"/>
<dbReference type="InterPro" id="IPR011576">
    <property type="entry name" value="Pyridox_Oxase_N"/>
</dbReference>
<protein>
    <submittedName>
        <fullName evidence="2">General stress protein 26</fullName>
    </submittedName>
</protein>
<dbReference type="AlphaFoldDB" id="A0A0V8HH29"/>
<dbReference type="SUPFAM" id="SSF50475">
    <property type="entry name" value="FMN-binding split barrel"/>
    <property type="match status" value="1"/>
</dbReference>
<name>A0A0V8HH29_9BACI</name>
<reference evidence="3" key="1">
    <citation type="submission" date="2016-08" db="EMBL/GenBank/DDBJ databases">
        <authorList>
            <person name="Varghese N."/>
            <person name="Submissions Spin"/>
        </authorList>
    </citation>
    <scope>NUCLEOTIDE SEQUENCE [LARGE SCALE GENOMIC DNA]</scope>
    <source>
        <strain evidence="3">SGD-1123</strain>
    </source>
</reference>
<dbReference type="Proteomes" id="UP000181997">
    <property type="component" value="Unassembled WGS sequence"/>
</dbReference>
<dbReference type="PANTHER" id="PTHR34818:SF1">
    <property type="entry name" value="PROTEIN BLI-3"/>
    <property type="match status" value="1"/>
</dbReference>
<dbReference type="PANTHER" id="PTHR34818">
    <property type="entry name" value="PROTEIN BLI-3"/>
    <property type="match status" value="1"/>
</dbReference>
<dbReference type="InterPro" id="IPR052917">
    <property type="entry name" value="Stress-Dev_Protein"/>
</dbReference>
<dbReference type="OrthoDB" id="5431160at2"/>
<dbReference type="InterPro" id="IPR012349">
    <property type="entry name" value="Split_barrel_FMN-bd"/>
</dbReference>
<keyword evidence="3" id="KW-1185">Reference proteome</keyword>
<evidence type="ECO:0000313" key="3">
    <source>
        <dbReference type="Proteomes" id="UP000181997"/>
    </source>
</evidence>